<sequence>MANLWLVQIKNNAIKVDIVEADETPKMYRNIRGSDDIWIRSVRKADLDMVMSSYGSNKHGYADSRECAEKLIAAMKDKVMHEAEHNLKQANKQIQLAELLQQQKVVF</sequence>
<keyword evidence="2" id="KW-1185">Reference proteome</keyword>
<dbReference type="RefSeq" id="YP_007003194.1">
    <property type="nucleotide sequence ID" value="NC_019485.1"/>
</dbReference>
<dbReference type="KEGG" id="vg:14006850"/>
<evidence type="ECO:0000313" key="1">
    <source>
        <dbReference type="EMBL" id="ADU79222.1"/>
    </source>
</evidence>
<protein>
    <submittedName>
        <fullName evidence="1">Uncharacterized protein</fullName>
    </submittedName>
</protein>
<gene>
    <name evidence="1" type="ORF">EcP1_gp71</name>
</gene>
<dbReference type="Proteomes" id="UP000007263">
    <property type="component" value="Segment"/>
</dbReference>
<dbReference type="GeneID" id="14006850"/>
<evidence type="ECO:0000313" key="2">
    <source>
        <dbReference type="Proteomes" id="UP000007263"/>
    </source>
</evidence>
<name>E9NIJ6_9CAUD</name>
<accession>E9NIJ6</accession>
<dbReference type="EMBL" id="HQ641380">
    <property type="protein sequence ID" value="ADU79222.1"/>
    <property type="molecule type" value="Genomic_DNA"/>
</dbReference>
<reference evidence="1 2" key="1">
    <citation type="submission" date="2010-11" db="EMBL/GenBank/DDBJ databases">
        <title>Complete nucleotide sequence of the bacteriophage EcP1, a new member of the N4-like viruses.</title>
        <authorList>
            <person name="Zhu J."/>
            <person name="Rao X."/>
            <person name="Tan Y."/>
            <person name="Hu Z."/>
            <person name="Xiong K."/>
            <person name="Chen Z."/>
            <person name="Li S."/>
            <person name="Yang J."/>
            <person name="Jin X."/>
            <person name="Chen Y."/>
            <person name="Hu F."/>
        </authorList>
    </citation>
    <scope>NUCLEOTIDE SEQUENCE [LARGE SCALE GENOMIC DNA]</scope>
</reference>
<organism evidence="1 2">
    <name type="scientific">Enterobacter phage EcP1</name>
    <dbReference type="NCBI Taxonomy" id="942016"/>
    <lineage>
        <taxon>Viruses</taxon>
        <taxon>Duplodnaviria</taxon>
        <taxon>Heunggongvirae</taxon>
        <taxon>Uroviricota</taxon>
        <taxon>Caudoviricetes</taxon>
        <taxon>Schitoviridae</taxon>
        <taxon>Eceepunavirus</taxon>
        <taxon>Eceepunavirus EcP1</taxon>
    </lineage>
</organism>
<proteinExistence type="predicted"/>